<evidence type="ECO:0000313" key="3">
    <source>
        <dbReference type="Proteomes" id="UP000023152"/>
    </source>
</evidence>
<gene>
    <name evidence="2" type="ORF">RFI_34114</name>
</gene>
<dbReference type="EMBL" id="ASPP01033720">
    <property type="protein sequence ID" value="ETO03296.1"/>
    <property type="molecule type" value="Genomic_DNA"/>
</dbReference>
<accession>X6LPJ9</accession>
<name>X6LPJ9_RETFI</name>
<dbReference type="Proteomes" id="UP000023152">
    <property type="component" value="Unassembled WGS sequence"/>
</dbReference>
<reference evidence="2 3" key="1">
    <citation type="journal article" date="2013" name="Curr. Biol.">
        <title>The Genome of the Foraminiferan Reticulomyxa filosa.</title>
        <authorList>
            <person name="Glockner G."/>
            <person name="Hulsmann N."/>
            <person name="Schleicher M."/>
            <person name="Noegel A.A."/>
            <person name="Eichinger L."/>
            <person name="Gallinger C."/>
            <person name="Pawlowski J."/>
            <person name="Sierra R."/>
            <person name="Euteneuer U."/>
            <person name="Pillet L."/>
            <person name="Moustafa A."/>
            <person name="Platzer M."/>
            <person name="Groth M."/>
            <person name="Szafranski K."/>
            <person name="Schliwa M."/>
        </authorList>
    </citation>
    <scope>NUCLEOTIDE SEQUENCE [LARGE SCALE GENOMIC DNA]</scope>
</reference>
<feature type="non-terminal residue" evidence="2">
    <location>
        <position position="1"/>
    </location>
</feature>
<comment type="caution">
    <text evidence="2">The sequence shown here is derived from an EMBL/GenBank/DDBJ whole genome shotgun (WGS) entry which is preliminary data.</text>
</comment>
<evidence type="ECO:0000313" key="2">
    <source>
        <dbReference type="EMBL" id="ETO03296.1"/>
    </source>
</evidence>
<protein>
    <submittedName>
        <fullName evidence="2">Uncharacterized protein</fullName>
    </submittedName>
</protein>
<feature type="region of interest" description="Disordered" evidence="1">
    <location>
        <begin position="342"/>
        <end position="367"/>
    </location>
</feature>
<feature type="non-terminal residue" evidence="2">
    <location>
        <position position="367"/>
    </location>
</feature>
<proteinExistence type="predicted"/>
<feature type="compositionally biased region" description="Basic and acidic residues" evidence="1">
    <location>
        <begin position="342"/>
        <end position="354"/>
    </location>
</feature>
<keyword evidence="3" id="KW-1185">Reference proteome</keyword>
<organism evidence="2 3">
    <name type="scientific">Reticulomyxa filosa</name>
    <dbReference type="NCBI Taxonomy" id="46433"/>
    <lineage>
        <taxon>Eukaryota</taxon>
        <taxon>Sar</taxon>
        <taxon>Rhizaria</taxon>
        <taxon>Retaria</taxon>
        <taxon>Foraminifera</taxon>
        <taxon>Monothalamids</taxon>
        <taxon>Reticulomyxidae</taxon>
        <taxon>Reticulomyxa</taxon>
    </lineage>
</organism>
<sequence length="367" mass="42641">GVYAIINLKDAFLKLDKTPKELELMYKSSDVDIVLFFWPDADSFTDIKRGNAASLFLRVLLEVCSTVCMKVSQSELDNFYVDKQTVQDNTNEEEQSMGGGIQVGMKEQQKNDVSYNVEKMKSLPTEKERKQSDSNVIVTSRSAFVIEGVQSTILCYHSVLEHVTESKQLQFTYSSKEELINFIKKITQTHRLILWNEVFDTWEKASIFVEAICPELIKEFDERLHLSNKEYEEKISTAHSEAQERYNSQKKESEADYGKFFGYKCWGLQLKEMKGIVKVMPDEKINNFENGVQALTEWIPNVVSYHPFSHNRFRYLDEDITNLYKVYENNLSHVVKMVKKQLERDKKEANKEGNSKSSQTGEEEKEE</sequence>
<dbReference type="AlphaFoldDB" id="X6LPJ9"/>
<evidence type="ECO:0000256" key="1">
    <source>
        <dbReference type="SAM" id="MobiDB-lite"/>
    </source>
</evidence>